<gene>
    <name evidence="1" type="ORF">THASP1DRAFT_3407</name>
</gene>
<name>A0A4P9XPE4_9FUNG</name>
<dbReference type="PANTHER" id="PTHR28027">
    <property type="entry name" value="TRANSCRIPTIONAL REGULATOR MIT1"/>
    <property type="match status" value="1"/>
</dbReference>
<dbReference type="OrthoDB" id="5572844at2759"/>
<dbReference type="InterPro" id="IPR018608">
    <property type="entry name" value="Gti1/Pac2"/>
</dbReference>
<reference evidence="2" key="1">
    <citation type="journal article" date="2018" name="Nat. Microbiol.">
        <title>Leveraging single-cell genomics to expand the fungal tree of life.</title>
        <authorList>
            <person name="Ahrendt S.R."/>
            <person name="Quandt C.A."/>
            <person name="Ciobanu D."/>
            <person name="Clum A."/>
            <person name="Salamov A."/>
            <person name="Andreopoulos B."/>
            <person name="Cheng J.F."/>
            <person name="Woyke T."/>
            <person name="Pelin A."/>
            <person name="Henrissat B."/>
            <person name="Reynolds N.K."/>
            <person name="Benny G.L."/>
            <person name="Smith M.E."/>
            <person name="James T.Y."/>
            <person name="Grigoriev I.V."/>
        </authorList>
    </citation>
    <scope>NUCLEOTIDE SEQUENCE [LARGE SCALE GENOMIC DNA]</scope>
    <source>
        <strain evidence="2">RSA 1356</strain>
    </source>
</reference>
<protein>
    <submittedName>
        <fullName evidence="1">Gti1/Pac2 family-domain-containing protein</fullName>
    </submittedName>
</protein>
<dbReference type="GO" id="GO:0003677">
    <property type="term" value="F:DNA binding"/>
    <property type="evidence" value="ECO:0007669"/>
    <property type="project" value="TreeGrafter"/>
</dbReference>
<evidence type="ECO:0000313" key="1">
    <source>
        <dbReference type="EMBL" id="RKP07856.1"/>
    </source>
</evidence>
<dbReference type="EMBL" id="KZ992665">
    <property type="protein sequence ID" value="RKP07856.1"/>
    <property type="molecule type" value="Genomic_DNA"/>
</dbReference>
<dbReference type="AlphaFoldDB" id="A0A4P9XPE4"/>
<accession>A0A4P9XPE4</accession>
<feature type="non-terminal residue" evidence="1">
    <location>
        <position position="171"/>
    </location>
</feature>
<proteinExistence type="predicted"/>
<organism evidence="1 2">
    <name type="scientific">Thamnocephalis sphaerospora</name>
    <dbReference type="NCBI Taxonomy" id="78915"/>
    <lineage>
        <taxon>Eukaryota</taxon>
        <taxon>Fungi</taxon>
        <taxon>Fungi incertae sedis</taxon>
        <taxon>Zoopagomycota</taxon>
        <taxon>Zoopagomycotina</taxon>
        <taxon>Zoopagomycetes</taxon>
        <taxon>Zoopagales</taxon>
        <taxon>Sigmoideomycetaceae</taxon>
        <taxon>Thamnocephalis</taxon>
    </lineage>
</organism>
<keyword evidence="2" id="KW-1185">Reference proteome</keyword>
<dbReference type="Proteomes" id="UP000271241">
    <property type="component" value="Unassembled WGS sequence"/>
</dbReference>
<sequence length="171" mass="19350">METYCGHMRTLHDALLVIEACARNVLPRVRHRLSDRERTLVRSGTVFVWDEGETGMRRWTDGRSWSPSRVVGGFLTYRELAGRRQRLAGELDSAADALAGGGGRNNAGRREFNYQADGLIKRALSLRTTFGRRWHLISYYRESDVAQYQLALPSADPRLVQITIPAGVYPD</sequence>
<dbReference type="Pfam" id="PF09729">
    <property type="entry name" value="Gti1_Pac2"/>
    <property type="match status" value="1"/>
</dbReference>
<dbReference type="PANTHER" id="PTHR28027:SF1">
    <property type="entry name" value="CAMP INDEPENDENT REGULATORY PROTEIN (AFU_ORTHOLOGUE AFUA_3G09640)"/>
    <property type="match status" value="1"/>
</dbReference>
<evidence type="ECO:0000313" key="2">
    <source>
        <dbReference type="Proteomes" id="UP000271241"/>
    </source>
</evidence>